<dbReference type="Proteomes" id="UP000182306">
    <property type="component" value="Plasmid C"/>
</dbReference>
<keyword evidence="1" id="KW-0456">Lyase</keyword>
<dbReference type="AlphaFoldDB" id="A0A1L3LVA0"/>
<evidence type="ECO:0000313" key="2">
    <source>
        <dbReference type="Proteomes" id="UP000182306"/>
    </source>
</evidence>
<evidence type="ECO:0000313" key="1">
    <source>
        <dbReference type="EMBL" id="APG93992.1"/>
    </source>
</evidence>
<dbReference type="InterPro" id="IPR011990">
    <property type="entry name" value="TPR-like_helical_dom_sf"/>
</dbReference>
<dbReference type="KEGG" id="same:SAMCFNEI73_pC0270"/>
<geneLocation type="plasmid" evidence="1 2">
    <name>C</name>
</geneLocation>
<dbReference type="GO" id="GO:0004016">
    <property type="term" value="F:adenylate cyclase activity"/>
    <property type="evidence" value="ECO:0007669"/>
    <property type="project" value="UniProtKB-EC"/>
</dbReference>
<name>A0A1L3LVA0_9HYPH</name>
<proteinExistence type="predicted"/>
<reference evidence="1 2" key="1">
    <citation type="submission" date="2015-10" db="EMBL/GenBank/DDBJ databases">
        <title>Genomic differences between typical nodule nitrogen-fixing rhizobial strains and those coming from bean seeds.</title>
        <authorList>
            <person name="Peralta H."/>
            <person name="Aguilar-Vera A."/>
            <person name="Diaz R."/>
            <person name="Mora Y."/>
            <person name="Martinez-Batallar G."/>
            <person name="Salazar E."/>
            <person name="Vargas-Lagunas C."/>
            <person name="Encarnacion S."/>
            <person name="Girard L."/>
            <person name="Mora J."/>
        </authorList>
    </citation>
    <scope>NUCLEOTIDE SEQUENCE [LARGE SCALE GENOMIC DNA]</scope>
    <source>
        <strain evidence="1 2">CFNEI 73</strain>
        <plasmid evidence="1 2">C</plasmid>
    </source>
</reference>
<sequence>MVIAGHGSVRVEPKTALPTDAEILAQLDRIRFSAEFDAPDRARKFLAYVVEEAVAGRADRIKAYSIATEVFGRDASFDAQTDPAVRIEAGRIRRALERYYLVAGRDDSIVIKIPKGAYVPTFERHAKAETEASPRPSAFAGPIASIEPSWQPWIWVGIAAIAFALGGLAANALLQPGATTGSGSNTARVRPNIPTLVVLPFEDLSATPQSAMITRGLADEVVDKIARFKEIVVVTRETPDHPRQENDGPAYALEGRVRLDGERLRLGIRLMKRSDASVVWANNYDESLETHKIIDLQEKAAAAVATAVAQPYGVVFQANATQFTQFVPDDWKAYACTLAYYGYRSDLNPQTHASVQKCLEQATREFPNYATAWALLSMTYIDELRFRYRLDRSSPVSLERAIEAAVRAVELDPQDVRALQAQMLTLYFRGEFDAALAVGARAFAINPNDTELAGEYGFRLALSGQWPVGCANLSQTVTRNPGPVGYFEAALAVCSYIKGDYAGAERWARLADLRANPIYRVILLAILGKLGKTDQAHEERTWLETNVPGFLENIRQEVALRIRRPEDQQHFIEGLREAGVSVPSN</sequence>
<organism evidence="1 2">
    <name type="scientific">Sinorhizobium americanum</name>
    <dbReference type="NCBI Taxonomy" id="194963"/>
    <lineage>
        <taxon>Bacteria</taxon>
        <taxon>Pseudomonadati</taxon>
        <taxon>Pseudomonadota</taxon>
        <taxon>Alphaproteobacteria</taxon>
        <taxon>Hyphomicrobiales</taxon>
        <taxon>Rhizobiaceae</taxon>
        <taxon>Sinorhizobium/Ensifer group</taxon>
        <taxon>Sinorhizobium</taxon>
    </lineage>
</organism>
<dbReference type="OrthoDB" id="100177at2"/>
<dbReference type="RefSeq" id="WP_064255497.1">
    <property type="nucleotide sequence ID" value="NZ_CP013110.1"/>
</dbReference>
<dbReference type="SUPFAM" id="SSF48452">
    <property type="entry name" value="TPR-like"/>
    <property type="match status" value="1"/>
</dbReference>
<protein>
    <submittedName>
        <fullName evidence="1">Adenylate cyclase</fullName>
        <ecNumber evidence="1">4.6.1.1</ecNumber>
    </submittedName>
</protein>
<gene>
    <name evidence="1" type="primary">cya</name>
    <name evidence="1" type="ORF">SAMCFNEI73_pC0270</name>
</gene>
<dbReference type="EMBL" id="CP013110">
    <property type="protein sequence ID" value="APG93992.1"/>
    <property type="molecule type" value="Genomic_DNA"/>
</dbReference>
<keyword evidence="2" id="KW-1185">Reference proteome</keyword>
<keyword evidence="1" id="KW-0614">Plasmid</keyword>
<dbReference type="EC" id="4.6.1.1" evidence="1"/>
<accession>A0A1L3LVA0</accession>
<dbReference type="Gene3D" id="1.25.40.10">
    <property type="entry name" value="Tetratricopeptide repeat domain"/>
    <property type="match status" value="1"/>
</dbReference>